<feature type="transmembrane region" description="Helical" evidence="6">
    <location>
        <begin position="42"/>
        <end position="65"/>
    </location>
</feature>
<feature type="transmembrane region" description="Helical" evidence="6">
    <location>
        <begin position="403"/>
        <end position="425"/>
    </location>
</feature>
<feature type="transmembrane region" description="Helical" evidence="6">
    <location>
        <begin position="249"/>
        <end position="267"/>
    </location>
</feature>
<evidence type="ECO:0000313" key="7">
    <source>
        <dbReference type="EMBL" id="QJE27864.1"/>
    </source>
</evidence>
<dbReference type="Proteomes" id="UP000501982">
    <property type="component" value="Chromosome"/>
</dbReference>
<dbReference type="InterPro" id="IPR002797">
    <property type="entry name" value="Polysacc_synth"/>
</dbReference>
<evidence type="ECO:0000256" key="3">
    <source>
        <dbReference type="ARBA" id="ARBA00022692"/>
    </source>
</evidence>
<feature type="transmembrane region" description="Helical" evidence="6">
    <location>
        <begin position="342"/>
        <end position="365"/>
    </location>
</feature>
<feature type="transmembrane region" description="Helical" evidence="6">
    <location>
        <begin position="313"/>
        <end position="336"/>
    </location>
</feature>
<evidence type="ECO:0000256" key="6">
    <source>
        <dbReference type="SAM" id="Phobius"/>
    </source>
</evidence>
<dbReference type="EMBL" id="CP051672">
    <property type="protein sequence ID" value="QJE27864.1"/>
    <property type="molecule type" value="Genomic_DNA"/>
</dbReference>
<dbReference type="GO" id="GO:0005886">
    <property type="term" value="C:plasma membrane"/>
    <property type="evidence" value="ECO:0007669"/>
    <property type="project" value="UniProtKB-SubCell"/>
</dbReference>
<protein>
    <submittedName>
        <fullName evidence="7">Oligosaccharide flippase family protein</fullName>
    </submittedName>
</protein>
<feature type="transmembrane region" description="Helical" evidence="6">
    <location>
        <begin position="160"/>
        <end position="177"/>
    </location>
</feature>
<dbReference type="PANTHER" id="PTHR30250">
    <property type="entry name" value="PST FAMILY PREDICTED COLANIC ACID TRANSPORTER"/>
    <property type="match status" value="1"/>
</dbReference>
<gene>
    <name evidence="7" type="ORF">HHO38_05720</name>
</gene>
<evidence type="ECO:0000256" key="5">
    <source>
        <dbReference type="ARBA" id="ARBA00023136"/>
    </source>
</evidence>
<comment type="subcellular location">
    <subcellularLocation>
        <location evidence="1">Cell membrane</location>
        <topology evidence="1">Multi-pass membrane protein</topology>
    </subcellularLocation>
</comment>
<keyword evidence="4 6" id="KW-1133">Transmembrane helix</keyword>
<evidence type="ECO:0000256" key="1">
    <source>
        <dbReference type="ARBA" id="ARBA00004651"/>
    </source>
</evidence>
<dbReference type="PANTHER" id="PTHR30250:SF26">
    <property type="entry name" value="PSMA PROTEIN"/>
    <property type="match status" value="1"/>
</dbReference>
<feature type="transmembrane region" description="Helical" evidence="6">
    <location>
        <begin position="12"/>
        <end position="30"/>
    </location>
</feature>
<dbReference type="InterPro" id="IPR050833">
    <property type="entry name" value="Poly_Biosynth_Transport"/>
</dbReference>
<sequence length="504" mass="57249">MAINQLKAGAFLSYISIGLNNIVGLLYTPYMLRMLGQNEYGLYSLVASVVAYLTVLDLGFANAIVRYTAKFRAEGKSKEQYEMFGMFLILYSCIGIVAFFLGLGIYFNVDRLFEVSMTAEDLGKIRTMMLLMCFNLAFTFPMSIWGAVITAYENFVFQKLVNIVRIVLNPLVMVLLLNMGYKAIAMVVVTTLFNVATLSINAWYCFYRIKIKVCLRQFHWGFLREISIYSLWIFLDSIVSHFYSSVGQIVLGIYRGASSVAIYALAIQLKSLFTSFSTALNSVLLPKVTVLAAKEGSHKDISDLFVRVSRLQYFVMSFILVGFIIFGKEFIIIWGGEDYVQTYYVSLIILIPFSFDLISNVGVVILQAENKLKYRSIPLIVGSLIGLVLTFPFTHYFGVYGCAWAISISILISNVLASNIVFYKIAGIDVIQYWKEVMRMSWFPVLMIVAFMLVKGNLPIHSILSLLCYILIFSLFYIPLNVMLNMNGWEKMMIYSLMLKVKNK</sequence>
<feature type="transmembrane region" description="Helical" evidence="6">
    <location>
        <begin position="86"/>
        <end position="107"/>
    </location>
</feature>
<dbReference type="RefSeq" id="WP_008772309.1">
    <property type="nucleotide sequence ID" value="NZ_CP051672.1"/>
</dbReference>
<keyword evidence="5 6" id="KW-0472">Membrane</keyword>
<feature type="transmembrane region" description="Helical" evidence="6">
    <location>
        <begin position="377"/>
        <end position="397"/>
    </location>
</feature>
<name>A0A7L5EAP1_PARDI</name>
<dbReference type="Pfam" id="PF01943">
    <property type="entry name" value="Polysacc_synt"/>
    <property type="match status" value="1"/>
</dbReference>
<organism evidence="7 8">
    <name type="scientific">Parabacteroides distasonis</name>
    <dbReference type="NCBI Taxonomy" id="823"/>
    <lineage>
        <taxon>Bacteria</taxon>
        <taxon>Pseudomonadati</taxon>
        <taxon>Bacteroidota</taxon>
        <taxon>Bacteroidia</taxon>
        <taxon>Bacteroidales</taxon>
        <taxon>Tannerellaceae</taxon>
        <taxon>Parabacteroides</taxon>
    </lineage>
</organism>
<keyword evidence="3 6" id="KW-0812">Transmembrane</keyword>
<feature type="transmembrane region" description="Helical" evidence="6">
    <location>
        <begin position="437"/>
        <end position="454"/>
    </location>
</feature>
<evidence type="ECO:0000313" key="8">
    <source>
        <dbReference type="Proteomes" id="UP000501982"/>
    </source>
</evidence>
<feature type="transmembrane region" description="Helical" evidence="6">
    <location>
        <begin position="127"/>
        <end position="148"/>
    </location>
</feature>
<keyword evidence="2" id="KW-1003">Cell membrane</keyword>
<feature type="transmembrane region" description="Helical" evidence="6">
    <location>
        <begin position="183"/>
        <end position="206"/>
    </location>
</feature>
<evidence type="ECO:0000256" key="2">
    <source>
        <dbReference type="ARBA" id="ARBA00022475"/>
    </source>
</evidence>
<proteinExistence type="predicted"/>
<feature type="transmembrane region" description="Helical" evidence="6">
    <location>
        <begin position="460"/>
        <end position="484"/>
    </location>
</feature>
<reference evidence="7 8" key="1">
    <citation type="submission" date="2020-04" db="EMBL/GenBank/DDBJ databases">
        <title>Complete Genomes and Methylome analysis of CBBP consortium that reverse antibiotic-induced susceptibility to vancomycin-resistant Enterococcus faecium infection.</title>
        <authorList>
            <person name="Fomenkov A."/>
            <person name="Zhang Z."/>
            <person name="Pamer E."/>
            <person name="Roberts R.J."/>
        </authorList>
    </citation>
    <scope>NUCLEOTIDE SEQUENCE [LARGE SCALE GENOMIC DNA]</scope>
    <source>
        <strain evidence="8">CBBP</strain>
    </source>
</reference>
<accession>A0A7L5EAP1</accession>
<evidence type="ECO:0000256" key="4">
    <source>
        <dbReference type="ARBA" id="ARBA00022989"/>
    </source>
</evidence>
<dbReference type="AlphaFoldDB" id="A0A7L5EAP1"/>